<name>A0A1J0MCR8_9CAUD</name>
<reference evidence="2 3" key="1">
    <citation type="submission" date="2016-11" db="EMBL/GenBank/DDBJ databases">
        <authorList>
            <person name="Donegan-Quick R."/>
            <person name="Bryant T.D."/>
            <person name="Hughes K.A."/>
            <person name="Quiroz D.E."/>
            <person name="Nayek S."/>
            <person name="Syed N."/>
            <person name="Wagner P.E."/>
            <person name="Kim T."/>
            <person name="Visi D.K."/>
            <person name="Allen M.S."/>
            <person name="Hughes L.E."/>
            <person name="Garlena R.A."/>
            <person name="Russell D.A."/>
            <person name="Pope W.H."/>
            <person name="Jacobs-Sera D."/>
            <person name="Hendrix R.W."/>
            <person name="Hatfull G.F."/>
        </authorList>
    </citation>
    <scope>NUCLEOTIDE SEQUENCE [LARGE SCALE GENOMIC DNA]</scope>
</reference>
<protein>
    <recommendedName>
        <fullName evidence="4">Mucin-2</fullName>
    </recommendedName>
</protein>
<feature type="compositionally biased region" description="Basic and acidic residues" evidence="1">
    <location>
        <begin position="166"/>
        <end position="181"/>
    </location>
</feature>
<dbReference type="Proteomes" id="UP000222578">
    <property type="component" value="Segment"/>
</dbReference>
<proteinExistence type="predicted"/>
<feature type="compositionally biased region" description="Basic and acidic residues" evidence="1">
    <location>
        <begin position="135"/>
        <end position="147"/>
    </location>
</feature>
<keyword evidence="3" id="KW-1185">Reference proteome</keyword>
<dbReference type="EMBL" id="KY092484">
    <property type="protein sequence ID" value="APD18787.1"/>
    <property type="molecule type" value="Genomic_DNA"/>
</dbReference>
<organism evidence="2 3">
    <name type="scientific">Streptomyces phage Raleigh</name>
    <dbReference type="NCBI Taxonomy" id="1920312"/>
    <lineage>
        <taxon>Viruses</taxon>
        <taxon>Duplodnaviria</taxon>
        <taxon>Heunggongvirae</taxon>
        <taxon>Uroviricota</taxon>
        <taxon>Caudoviricetes</taxon>
        <taxon>Raleighvirus</taxon>
        <taxon>Raleighvirus raleigh</taxon>
    </lineage>
</organism>
<gene>
    <name evidence="2" type="ORF">SEA_RALEIGH_39</name>
</gene>
<sequence>MTWFKVDDTAHTNPKLLKAGNAALGLWVRAGAYAAQHLTEGVIPGVVAQLYGTAPQARKLVASGLWHAHGHDCTRCEQPPAGDYVMHDFLTYNPTRARVEDDRAAAAERQKRARERAAEQRNQERNPRDPSANRPRIDGDPSGENREPFANQIEFPDDIAGQGHGSHRDGEEPSRSPRPDPSRPAVPPTEVQQASYASTPAVPVNVVPLRDALTAAGIVVEWSLETADWFRLEAIVARTSVAALVDHARGQWGRARSRPRSVRYFLPGWTALPPVPAGAPTSPGAEVIPLDAARPGRVARAADMFAAALNPQENAQ</sequence>
<accession>A0A1J0MCR8</accession>
<evidence type="ECO:0000313" key="3">
    <source>
        <dbReference type="Proteomes" id="UP000222578"/>
    </source>
</evidence>
<evidence type="ECO:0000313" key="2">
    <source>
        <dbReference type="EMBL" id="APD18787.1"/>
    </source>
</evidence>
<feature type="region of interest" description="Disordered" evidence="1">
    <location>
        <begin position="100"/>
        <end position="197"/>
    </location>
</feature>
<evidence type="ECO:0000256" key="1">
    <source>
        <dbReference type="SAM" id="MobiDB-lite"/>
    </source>
</evidence>
<evidence type="ECO:0008006" key="4">
    <source>
        <dbReference type="Google" id="ProtNLM"/>
    </source>
</evidence>
<feature type="compositionally biased region" description="Basic and acidic residues" evidence="1">
    <location>
        <begin position="100"/>
        <end position="128"/>
    </location>
</feature>